<evidence type="ECO:0000256" key="7">
    <source>
        <dbReference type="ARBA" id="ARBA00067203"/>
    </source>
</evidence>
<evidence type="ECO:0000259" key="12">
    <source>
        <dbReference type="PROSITE" id="PS51184"/>
    </source>
</evidence>
<evidence type="ECO:0000256" key="2">
    <source>
        <dbReference type="ARBA" id="ARBA00022723"/>
    </source>
</evidence>
<evidence type="ECO:0000256" key="6">
    <source>
        <dbReference type="ARBA" id="ARBA00047762"/>
    </source>
</evidence>
<dbReference type="GO" id="GO:0005634">
    <property type="term" value="C:nucleus"/>
    <property type="evidence" value="ECO:0007669"/>
    <property type="project" value="TreeGrafter"/>
</dbReference>
<comment type="similarity">
    <text evidence="5">Belongs to the JMJD6 family.</text>
</comment>
<dbReference type="SUPFAM" id="SSF51197">
    <property type="entry name" value="Clavaminate synthase-like"/>
    <property type="match status" value="1"/>
</dbReference>
<dbReference type="Gene3D" id="2.60.120.650">
    <property type="entry name" value="Cupin"/>
    <property type="match status" value="1"/>
</dbReference>
<dbReference type="AlphaFoldDB" id="A0A154P5S7"/>
<dbReference type="PANTHER" id="PTHR12480">
    <property type="entry name" value="ARGININE DEMETHYLASE AND LYSYL-HYDROXYLASE JMJD"/>
    <property type="match status" value="1"/>
</dbReference>
<dbReference type="GO" id="GO:0045905">
    <property type="term" value="P:positive regulation of translational termination"/>
    <property type="evidence" value="ECO:0007669"/>
    <property type="project" value="TreeGrafter"/>
</dbReference>
<keyword evidence="14" id="KW-1185">Reference proteome</keyword>
<dbReference type="STRING" id="178035.A0A154P5S7"/>
<dbReference type="Pfam" id="PF02373">
    <property type="entry name" value="JmjC"/>
    <property type="match status" value="1"/>
</dbReference>
<comment type="cofactor">
    <cofactor evidence="1">
        <name>Fe(2+)</name>
        <dbReference type="ChEBI" id="CHEBI:29033"/>
    </cofactor>
</comment>
<dbReference type="Proteomes" id="UP000076502">
    <property type="component" value="Unassembled WGS sequence"/>
</dbReference>
<organism evidence="13 14">
    <name type="scientific">Dufourea novaeangliae</name>
    <name type="common">Sweat bee</name>
    <dbReference type="NCBI Taxonomy" id="178035"/>
    <lineage>
        <taxon>Eukaryota</taxon>
        <taxon>Metazoa</taxon>
        <taxon>Ecdysozoa</taxon>
        <taxon>Arthropoda</taxon>
        <taxon>Hexapoda</taxon>
        <taxon>Insecta</taxon>
        <taxon>Pterygota</taxon>
        <taxon>Neoptera</taxon>
        <taxon>Endopterygota</taxon>
        <taxon>Hymenoptera</taxon>
        <taxon>Apocrita</taxon>
        <taxon>Aculeata</taxon>
        <taxon>Apoidea</taxon>
        <taxon>Anthophila</taxon>
        <taxon>Halictidae</taxon>
        <taxon>Rophitinae</taxon>
        <taxon>Dufourea</taxon>
    </lineage>
</organism>
<dbReference type="OrthoDB" id="203487at2759"/>
<dbReference type="GO" id="GO:0046872">
    <property type="term" value="F:metal ion binding"/>
    <property type="evidence" value="ECO:0007669"/>
    <property type="project" value="UniProtKB-KW"/>
</dbReference>
<proteinExistence type="inferred from homology"/>
<keyword evidence="4" id="KW-0408">Iron</keyword>
<dbReference type="GO" id="GO:0016706">
    <property type="term" value="F:2-oxoglutarate-dependent dioxygenase activity"/>
    <property type="evidence" value="ECO:0007669"/>
    <property type="project" value="UniProtKB-ARBA"/>
</dbReference>
<dbReference type="PROSITE" id="PS51184">
    <property type="entry name" value="JMJC"/>
    <property type="match status" value="1"/>
</dbReference>
<evidence type="ECO:0000256" key="8">
    <source>
        <dbReference type="ARBA" id="ARBA00078704"/>
    </source>
</evidence>
<dbReference type="InterPro" id="IPR003347">
    <property type="entry name" value="JmjC_dom"/>
</dbReference>
<evidence type="ECO:0000256" key="4">
    <source>
        <dbReference type="ARBA" id="ARBA00023004"/>
    </source>
</evidence>
<dbReference type="InterPro" id="IPR050910">
    <property type="entry name" value="JMJD6_ArgDemeth/LysHydrox"/>
</dbReference>
<evidence type="ECO:0000256" key="3">
    <source>
        <dbReference type="ARBA" id="ARBA00023002"/>
    </source>
</evidence>
<evidence type="ECO:0000256" key="10">
    <source>
        <dbReference type="ARBA" id="ARBA00082904"/>
    </source>
</evidence>
<evidence type="ECO:0000313" key="14">
    <source>
        <dbReference type="Proteomes" id="UP000076502"/>
    </source>
</evidence>
<evidence type="ECO:0000256" key="5">
    <source>
        <dbReference type="ARBA" id="ARBA00038068"/>
    </source>
</evidence>
<dbReference type="SMART" id="SM00558">
    <property type="entry name" value="JmjC"/>
    <property type="match status" value="1"/>
</dbReference>
<comment type="catalytic activity">
    <reaction evidence="6">
        <text>L-lysyl-[protein] + 2-oxoglutarate + O2 = 4-hydroxy-L-lysyl-[protein] + succinate + CO2</text>
        <dbReference type="Rhea" id="RHEA:57156"/>
        <dbReference type="Rhea" id="RHEA-COMP:9752"/>
        <dbReference type="Rhea" id="RHEA-COMP:15084"/>
        <dbReference type="ChEBI" id="CHEBI:15379"/>
        <dbReference type="ChEBI" id="CHEBI:16526"/>
        <dbReference type="ChEBI" id="CHEBI:16810"/>
        <dbReference type="ChEBI" id="CHEBI:29969"/>
        <dbReference type="ChEBI" id="CHEBI:30031"/>
        <dbReference type="ChEBI" id="CHEBI:141495"/>
    </reaction>
</comment>
<dbReference type="GO" id="GO:0140096">
    <property type="term" value="F:catalytic activity, acting on a protein"/>
    <property type="evidence" value="ECO:0007669"/>
    <property type="project" value="UniProtKB-ARBA"/>
</dbReference>
<evidence type="ECO:0000256" key="11">
    <source>
        <dbReference type="SAM" id="MobiDB-lite"/>
    </source>
</evidence>
<keyword evidence="2" id="KW-0479">Metal-binding</keyword>
<accession>A0A154P5S7</accession>
<feature type="region of interest" description="Disordered" evidence="11">
    <location>
        <begin position="363"/>
        <end position="436"/>
    </location>
</feature>
<reference evidence="13 14" key="1">
    <citation type="submission" date="2015-07" db="EMBL/GenBank/DDBJ databases">
        <title>The genome of Dufourea novaeangliae.</title>
        <authorList>
            <person name="Pan H."/>
            <person name="Kapheim K."/>
        </authorList>
    </citation>
    <scope>NUCLEOTIDE SEQUENCE [LARGE SCALE GENOMIC DNA]</scope>
    <source>
        <strain evidence="13">0120121106</strain>
        <tissue evidence="13">Whole body</tissue>
    </source>
</reference>
<dbReference type="FunFam" id="2.60.120.650:FF:000030">
    <property type="entry name" value="JmjC domain-containing protein 4"/>
    <property type="match status" value="1"/>
</dbReference>
<protein>
    <recommendedName>
        <fullName evidence="7">2-oxoglutarate and iron-dependent oxygenase JMJD4</fullName>
    </recommendedName>
    <alternativeName>
        <fullName evidence="8">JmjC domain-containing protein 4</fullName>
    </alternativeName>
    <alternativeName>
        <fullName evidence="10">Jumonji domain-containing protein 4</fullName>
    </alternativeName>
    <alternativeName>
        <fullName evidence="9">Lysyl-hydroxylase JMJD4</fullName>
    </alternativeName>
</protein>
<dbReference type="GO" id="GO:0043565">
    <property type="term" value="F:sequence-specific DNA binding"/>
    <property type="evidence" value="ECO:0007669"/>
    <property type="project" value="TreeGrafter"/>
</dbReference>
<dbReference type="GO" id="GO:0005737">
    <property type="term" value="C:cytoplasm"/>
    <property type="evidence" value="ECO:0007669"/>
    <property type="project" value="TreeGrafter"/>
</dbReference>
<name>A0A154P5S7_DUFNO</name>
<keyword evidence="3" id="KW-0560">Oxidoreductase</keyword>
<sequence length="712" mass="82181">MLQVLEIKTNRLSLDKSTAIIDWIDHVSPSITYDEFFSKYLIPNKPCIFDSKVTENWSCRRQWSLDDAPDFTALDILFGNYAVPVADCNKKYYNSQSKDDMKMTDYLNYWMNYTKSNYSDSKSLLYLKDWHCPRLFPNAPMYDVPQYFASDWLNEYYIANPELDDDYRFVYMGPSKTWTPLHADVFGSYSWSANVIGKKRWLLFPPHQEDCLRDIHGQLIYDATSDELNDYKKYKAYDKRTIKYIDVVQKPGEIIFVPSGWHHQVWNLEDSISINHNWINGCNIMDVWHGLKKELCSVMKEVSDCKDMNNWAEQCQLILRSTFGMDYYLFLDFLIFIATERLNKVVNKDRVICFRNNATFRGPRRGRGGFQPHRDSNRFNDYNEQERRQTFDERSPQNSGENRPRAPRPRFQGNLKPPRQQGERVSGPPKPQHLSVVASTQKNDPLYRDAILPEPGRGIVPNSVFNYYSAAISYARLLRVLKTSGRPVTAQEDEYMEMVYAGKYEIPALLGFYLDGLGNTKLNNREIRFRAKPRSYHLADNGTIGWIQQDMLHTADQQIDPNWDLPNSIKPQIQVVEGGQLVNIGLPSVNLLSYGPAKVLTSLQRQWLEEGGIEVDGTFESIHSTIPYVPSLLTAVQTELHNSKIKLVPLNTEDVGSIAQTVTTRVTTPSSIPEQNMNHVATIGLDINGTVLYAAECMRYLQHHLIDIEVNN</sequence>
<evidence type="ECO:0000256" key="1">
    <source>
        <dbReference type="ARBA" id="ARBA00001954"/>
    </source>
</evidence>
<gene>
    <name evidence="13" type="ORF">WN55_07706</name>
</gene>
<dbReference type="EMBL" id="KQ434823">
    <property type="protein sequence ID" value="KZC07295.1"/>
    <property type="molecule type" value="Genomic_DNA"/>
</dbReference>
<feature type="domain" description="JmjC" evidence="12">
    <location>
        <begin position="133"/>
        <end position="295"/>
    </location>
</feature>
<evidence type="ECO:0000313" key="13">
    <source>
        <dbReference type="EMBL" id="KZC07295.1"/>
    </source>
</evidence>
<dbReference type="PANTHER" id="PTHR12480:SF6">
    <property type="entry name" value="2-OXOGLUTARATE AND IRON-DEPENDENT OXYGENASE JMJD4"/>
    <property type="match status" value="1"/>
</dbReference>
<feature type="compositionally biased region" description="Basic and acidic residues" evidence="11">
    <location>
        <begin position="384"/>
        <end position="395"/>
    </location>
</feature>
<evidence type="ECO:0000256" key="9">
    <source>
        <dbReference type="ARBA" id="ARBA00080747"/>
    </source>
</evidence>